<dbReference type="EMBL" id="LAZR01000825">
    <property type="protein sequence ID" value="KKN56950.1"/>
    <property type="molecule type" value="Genomic_DNA"/>
</dbReference>
<gene>
    <name evidence="1" type="ORF">LCGC14_0566720</name>
</gene>
<organism evidence="1">
    <name type="scientific">marine sediment metagenome</name>
    <dbReference type="NCBI Taxonomy" id="412755"/>
    <lineage>
        <taxon>unclassified sequences</taxon>
        <taxon>metagenomes</taxon>
        <taxon>ecological metagenomes</taxon>
    </lineage>
</organism>
<accession>A0A0F9RK68</accession>
<proteinExistence type="predicted"/>
<dbReference type="AlphaFoldDB" id="A0A0F9RK68"/>
<reference evidence="1" key="1">
    <citation type="journal article" date="2015" name="Nature">
        <title>Complex archaea that bridge the gap between prokaryotes and eukaryotes.</title>
        <authorList>
            <person name="Spang A."/>
            <person name="Saw J.H."/>
            <person name="Jorgensen S.L."/>
            <person name="Zaremba-Niedzwiedzka K."/>
            <person name="Martijn J."/>
            <person name="Lind A.E."/>
            <person name="van Eijk R."/>
            <person name="Schleper C."/>
            <person name="Guy L."/>
            <person name="Ettema T.J."/>
        </authorList>
    </citation>
    <scope>NUCLEOTIDE SEQUENCE</scope>
</reference>
<sequence length="150" mass="17594">MGINKIGVEIMRDKRIRTLNLFKWEVKEIDGLGNNRSKFIREAGREQLEIDKRQGLLIEGGMEIISINIEIRVDEEIESLSDKGVFVSVSEFFRKAVRNKIIRERKCKKEMSLFFKDYDPKKEVRVPITDINDQDPDTIKFETYKLVGRA</sequence>
<protein>
    <submittedName>
        <fullName evidence="1">Uncharacterized protein</fullName>
    </submittedName>
</protein>
<dbReference type="CDD" id="cd22231">
    <property type="entry name" value="RHH_NikR_HicB-like"/>
    <property type="match status" value="1"/>
</dbReference>
<name>A0A0F9RK68_9ZZZZ</name>
<evidence type="ECO:0000313" key="1">
    <source>
        <dbReference type="EMBL" id="KKN56950.1"/>
    </source>
</evidence>
<comment type="caution">
    <text evidence="1">The sequence shown here is derived from an EMBL/GenBank/DDBJ whole genome shotgun (WGS) entry which is preliminary data.</text>
</comment>